<protein>
    <submittedName>
        <fullName evidence="2">Uncharacterized protein</fullName>
    </submittedName>
</protein>
<feature type="signal peptide" evidence="1">
    <location>
        <begin position="1"/>
        <end position="19"/>
    </location>
</feature>
<sequence>MYFLHVYVLLPVLTRLSQYQMYVDKFTSQRRHAEELELQTFYGQLEHIIYIHFPASAHQDLHILTDADACIILAVICNTVVDESQQELLQLDIHFSLHEGKLDVIDITSMQCLIGRVFNGDHCALIDHSGSLACTIHVDNINKLKDE</sequence>
<proteinExistence type="predicted"/>
<reference evidence="3" key="1">
    <citation type="journal article" date="2017" name="Nat. Ecol. Evol.">
        <title>Genome expansion and lineage-specific genetic innovations in the forest pathogenic fungi Armillaria.</title>
        <authorList>
            <person name="Sipos G."/>
            <person name="Prasanna A.N."/>
            <person name="Walter M.C."/>
            <person name="O'Connor E."/>
            <person name="Balint B."/>
            <person name="Krizsan K."/>
            <person name="Kiss B."/>
            <person name="Hess J."/>
            <person name="Varga T."/>
            <person name="Slot J."/>
            <person name="Riley R."/>
            <person name="Boka B."/>
            <person name="Rigling D."/>
            <person name="Barry K."/>
            <person name="Lee J."/>
            <person name="Mihaltcheva S."/>
            <person name="LaButti K."/>
            <person name="Lipzen A."/>
            <person name="Waldron R."/>
            <person name="Moloney N.M."/>
            <person name="Sperisen C."/>
            <person name="Kredics L."/>
            <person name="Vagvoelgyi C."/>
            <person name="Patrignani A."/>
            <person name="Fitzpatrick D."/>
            <person name="Nagy I."/>
            <person name="Doyle S."/>
            <person name="Anderson J.B."/>
            <person name="Grigoriev I.V."/>
            <person name="Gueldener U."/>
            <person name="Muensterkoetter M."/>
            <person name="Nagy L.G."/>
        </authorList>
    </citation>
    <scope>NUCLEOTIDE SEQUENCE [LARGE SCALE GENOMIC DNA]</scope>
    <source>
        <strain evidence="3">28-4</strain>
    </source>
</reference>
<feature type="chain" id="PRO_5013783043" evidence="1">
    <location>
        <begin position="20"/>
        <end position="147"/>
    </location>
</feature>
<organism evidence="2 3">
    <name type="scientific">Armillaria solidipes</name>
    <dbReference type="NCBI Taxonomy" id="1076256"/>
    <lineage>
        <taxon>Eukaryota</taxon>
        <taxon>Fungi</taxon>
        <taxon>Dikarya</taxon>
        <taxon>Basidiomycota</taxon>
        <taxon>Agaricomycotina</taxon>
        <taxon>Agaricomycetes</taxon>
        <taxon>Agaricomycetidae</taxon>
        <taxon>Agaricales</taxon>
        <taxon>Marasmiineae</taxon>
        <taxon>Physalacriaceae</taxon>
        <taxon>Armillaria</taxon>
    </lineage>
</organism>
<dbReference type="AlphaFoldDB" id="A0A2H3CEM1"/>
<keyword evidence="1" id="KW-0732">Signal</keyword>
<dbReference type="EMBL" id="KZ293418">
    <property type="protein sequence ID" value="PBK74583.1"/>
    <property type="molecule type" value="Genomic_DNA"/>
</dbReference>
<evidence type="ECO:0000256" key="1">
    <source>
        <dbReference type="SAM" id="SignalP"/>
    </source>
</evidence>
<name>A0A2H3CEM1_9AGAR</name>
<evidence type="ECO:0000313" key="2">
    <source>
        <dbReference type="EMBL" id="PBK74583.1"/>
    </source>
</evidence>
<accession>A0A2H3CEM1</accession>
<evidence type="ECO:0000313" key="3">
    <source>
        <dbReference type="Proteomes" id="UP000218334"/>
    </source>
</evidence>
<keyword evidence="3" id="KW-1185">Reference proteome</keyword>
<gene>
    <name evidence="2" type="ORF">ARMSODRAFT_878424</name>
</gene>
<dbReference type="Proteomes" id="UP000218334">
    <property type="component" value="Unassembled WGS sequence"/>
</dbReference>